<dbReference type="PANTHER" id="PTHR14002:SF59">
    <property type="entry name" value="CUB AND ZONA PELLUCIDA-LIKE DOMAIN-CONTAINING PROTEIN 1-RELATED"/>
    <property type="match status" value="1"/>
</dbReference>
<feature type="domain" description="ZP" evidence="5">
    <location>
        <begin position="413"/>
        <end position="659"/>
    </location>
</feature>
<keyword evidence="1" id="KW-0732">Signal</keyword>
<reference evidence="6 7" key="1">
    <citation type="submission" date="2023-09" db="EMBL/GenBank/DDBJ databases">
        <authorList>
            <person name="Wang M."/>
        </authorList>
    </citation>
    <scope>NUCLEOTIDE SEQUENCE [LARGE SCALE GENOMIC DNA]</scope>
    <source>
        <strain evidence="6">GT-2023</strain>
        <tissue evidence="6">Liver</tissue>
    </source>
</reference>
<dbReference type="InterPro" id="IPR055355">
    <property type="entry name" value="ZP-C"/>
</dbReference>
<name>A0ABR3LAL6_9TELE</name>
<keyword evidence="4" id="KW-0472">Membrane</keyword>
<gene>
    <name evidence="6" type="ORF">QQF64_022359</name>
</gene>
<dbReference type="InterPro" id="IPR042235">
    <property type="entry name" value="ZP-C_dom"/>
</dbReference>
<dbReference type="Pfam" id="PF00100">
    <property type="entry name" value="Zona_pellucida"/>
    <property type="match status" value="1"/>
</dbReference>
<dbReference type="PRINTS" id="PR00023">
    <property type="entry name" value="ZPELLUCIDA"/>
</dbReference>
<dbReference type="Gene3D" id="2.60.40.3210">
    <property type="entry name" value="Zona pellucida, ZP-N domain"/>
    <property type="match status" value="1"/>
</dbReference>
<accession>A0ABR3LAL6</accession>
<evidence type="ECO:0000259" key="5">
    <source>
        <dbReference type="PROSITE" id="PS51034"/>
    </source>
</evidence>
<dbReference type="Proteomes" id="UP001558613">
    <property type="component" value="Unassembled WGS sequence"/>
</dbReference>
<evidence type="ECO:0000313" key="6">
    <source>
        <dbReference type="EMBL" id="KAL1249041.1"/>
    </source>
</evidence>
<dbReference type="InterPro" id="IPR001507">
    <property type="entry name" value="ZP_dom"/>
</dbReference>
<dbReference type="InterPro" id="IPR048290">
    <property type="entry name" value="ZP_chr"/>
</dbReference>
<protein>
    <recommendedName>
        <fullName evidence="5">ZP domain-containing protein</fullName>
    </recommendedName>
</protein>
<proteinExistence type="predicted"/>
<evidence type="ECO:0000256" key="1">
    <source>
        <dbReference type="ARBA" id="ARBA00022729"/>
    </source>
</evidence>
<dbReference type="Pfam" id="PF23344">
    <property type="entry name" value="ZP-N"/>
    <property type="match status" value="1"/>
</dbReference>
<evidence type="ECO:0000256" key="2">
    <source>
        <dbReference type="ARBA" id="ARBA00023157"/>
    </source>
</evidence>
<comment type="caution">
    <text evidence="6">The sequence shown here is derived from an EMBL/GenBank/DDBJ whole genome shotgun (WGS) entry which is preliminary data.</text>
</comment>
<keyword evidence="4" id="KW-0812">Transmembrane</keyword>
<dbReference type="InterPro" id="IPR055356">
    <property type="entry name" value="ZP-N"/>
</dbReference>
<keyword evidence="4" id="KW-1133">Transmembrane helix</keyword>
<feature type="transmembrane region" description="Helical" evidence="4">
    <location>
        <begin position="707"/>
        <end position="727"/>
    </location>
</feature>
<dbReference type="PROSITE" id="PS51034">
    <property type="entry name" value="ZP_2"/>
    <property type="match status" value="1"/>
</dbReference>
<organism evidence="6 7">
    <name type="scientific">Cirrhinus molitorella</name>
    <name type="common">mud carp</name>
    <dbReference type="NCBI Taxonomy" id="172907"/>
    <lineage>
        <taxon>Eukaryota</taxon>
        <taxon>Metazoa</taxon>
        <taxon>Chordata</taxon>
        <taxon>Craniata</taxon>
        <taxon>Vertebrata</taxon>
        <taxon>Euteleostomi</taxon>
        <taxon>Actinopterygii</taxon>
        <taxon>Neopterygii</taxon>
        <taxon>Teleostei</taxon>
        <taxon>Ostariophysi</taxon>
        <taxon>Cypriniformes</taxon>
        <taxon>Cyprinidae</taxon>
        <taxon>Labeoninae</taxon>
        <taxon>Labeonini</taxon>
        <taxon>Cirrhinus</taxon>
    </lineage>
</organism>
<dbReference type="Gene3D" id="2.60.40.4100">
    <property type="entry name" value="Zona pellucida, ZP-C domain"/>
    <property type="match status" value="1"/>
</dbReference>
<keyword evidence="7" id="KW-1185">Reference proteome</keyword>
<evidence type="ECO:0000256" key="4">
    <source>
        <dbReference type="SAM" id="Phobius"/>
    </source>
</evidence>
<dbReference type="EMBL" id="JAYMGO010000024">
    <property type="protein sequence ID" value="KAL1249041.1"/>
    <property type="molecule type" value="Genomic_DNA"/>
</dbReference>
<evidence type="ECO:0000313" key="7">
    <source>
        <dbReference type="Proteomes" id="UP001558613"/>
    </source>
</evidence>
<dbReference type="PANTHER" id="PTHR14002">
    <property type="entry name" value="ENDOGLIN/TGF-BETA RECEPTOR TYPE III"/>
    <property type="match status" value="1"/>
</dbReference>
<evidence type="ECO:0000256" key="3">
    <source>
        <dbReference type="ARBA" id="ARBA00023180"/>
    </source>
</evidence>
<sequence length="744" mass="82561">MPPGEQRILTQHRAPQFTAEKAPVTAEIVKDCRALKDCGDSLLLLASTASASHFYGGTMTFDPRKNPDGSYRVDIRFKEAFHSCTTGDSWGCGSGNCGVRTTYESGRVDNSLNGGSWCQTEGVMKRTVPKNSPFQLYKSGCCWIYNTVTSGGNWRLLTHIDLGERSDTSKPNRSPVVTALPIVRVPQNCARNYNLLSYDPDHDKVRCRYGLFSADECGMCNQHAGFTLDQSTCTLSYSNASSGVYAFELVMEDYPTQNITLNYTAMAAVRYPFNNASSNPPLSKIPLQFALEVEAPAPSCSEGEYLPRFLHPTPHHGEHLQARVNQELDIRVKATATFSRITDVVFSGPLNSTKETLTNGEYVINWTPISENYGQHFPFCFIAEGQYGSRNYQSEMRCVIIVVGAEGPRAQVTCTKDTMSVSIERATISGIHGDHLRLNNNASCAVSSNSTHVFTTFSLNGCGTQIEETDQHLFFKNTIVTFDNPNHIITRKNEIEIEVMCKYQKKSSITTRFDAHRPAINFTERGFGSFSYEFEFYQSGTFRNIRDPNSYPLEYSVGQPIYMEIAPVNVVQNTEVFLESCVATPYDNPNYPISYPIITNGCGVDETVNIYTSHEANVKFSMEAFKFIGQYEQVFISCSIILCQTNNSNTRCAQGCPNGMAVTPPSHVHKREAAIQTGSHFISQGPLRLRRSASLTEAINPSLNLNLVFVAGCVVAVVAMVCGMMVYKSRGSKVNYKLLKSDEI</sequence>
<keyword evidence="3" id="KW-0325">Glycoprotein</keyword>
<dbReference type="SMART" id="SM00241">
    <property type="entry name" value="ZP"/>
    <property type="match status" value="1"/>
</dbReference>
<keyword evidence="2" id="KW-1015">Disulfide bond</keyword>